<comment type="subcellular location">
    <subcellularLocation>
        <location evidence="5">Cell membrane</location>
        <topology evidence="5">Multi-pass membrane protein</topology>
    </subcellularLocation>
    <subcellularLocation>
        <location evidence="1">Membrane</location>
        <topology evidence="1">Multi-pass membrane protein</topology>
    </subcellularLocation>
</comment>
<evidence type="ECO:0000256" key="3">
    <source>
        <dbReference type="ARBA" id="ARBA00022989"/>
    </source>
</evidence>
<evidence type="ECO:0000313" key="8">
    <source>
        <dbReference type="Proteomes" id="UP000295504"/>
    </source>
</evidence>
<name>A0A4R2TJR4_9FIRM</name>
<evidence type="ECO:0000256" key="1">
    <source>
        <dbReference type="ARBA" id="ARBA00004141"/>
    </source>
</evidence>
<feature type="domain" description="ABC transmembrane type-1" evidence="6">
    <location>
        <begin position="61"/>
        <end position="273"/>
    </location>
</feature>
<keyword evidence="2 5" id="KW-0812">Transmembrane</keyword>
<proteinExistence type="inferred from homology"/>
<comment type="similarity">
    <text evidence="5">Belongs to the binding-protein-dependent transport system permease family.</text>
</comment>
<dbReference type="EMBL" id="SLYC01000014">
    <property type="protein sequence ID" value="TCQ02592.1"/>
    <property type="molecule type" value="Genomic_DNA"/>
</dbReference>
<dbReference type="Gene3D" id="1.10.3720.10">
    <property type="entry name" value="MetI-like"/>
    <property type="match status" value="1"/>
</dbReference>
<dbReference type="SUPFAM" id="SSF161098">
    <property type="entry name" value="MetI-like"/>
    <property type="match status" value="1"/>
</dbReference>
<dbReference type="InterPro" id="IPR000515">
    <property type="entry name" value="MetI-like"/>
</dbReference>
<dbReference type="GO" id="GO:0055085">
    <property type="term" value="P:transmembrane transport"/>
    <property type="evidence" value="ECO:0007669"/>
    <property type="project" value="InterPro"/>
</dbReference>
<feature type="transmembrane region" description="Helical" evidence="5">
    <location>
        <begin position="254"/>
        <end position="275"/>
    </location>
</feature>
<evidence type="ECO:0000256" key="2">
    <source>
        <dbReference type="ARBA" id="ARBA00022692"/>
    </source>
</evidence>
<dbReference type="PROSITE" id="PS50928">
    <property type="entry name" value="ABC_TM1"/>
    <property type="match status" value="1"/>
</dbReference>
<keyword evidence="8" id="KW-1185">Reference proteome</keyword>
<dbReference type="InterPro" id="IPR052730">
    <property type="entry name" value="Sugar_ABC_transporter"/>
</dbReference>
<reference evidence="7 8" key="1">
    <citation type="submission" date="2019-03" db="EMBL/GenBank/DDBJ databases">
        <title>Genomic Encyclopedia of Type Strains, Phase IV (KMG-IV): sequencing the most valuable type-strain genomes for metagenomic binning, comparative biology and taxonomic classification.</title>
        <authorList>
            <person name="Goeker M."/>
        </authorList>
    </citation>
    <scope>NUCLEOTIDE SEQUENCE [LARGE SCALE GENOMIC DNA]</scope>
    <source>
        <strain evidence="7 8">DSM 100013</strain>
    </source>
</reference>
<dbReference type="GO" id="GO:0005886">
    <property type="term" value="C:plasma membrane"/>
    <property type="evidence" value="ECO:0007669"/>
    <property type="project" value="UniProtKB-SubCell"/>
</dbReference>
<organism evidence="7 8">
    <name type="scientific">Serpentinicella alkaliphila</name>
    <dbReference type="NCBI Taxonomy" id="1734049"/>
    <lineage>
        <taxon>Bacteria</taxon>
        <taxon>Bacillati</taxon>
        <taxon>Bacillota</taxon>
        <taxon>Clostridia</taxon>
        <taxon>Peptostreptococcales</taxon>
        <taxon>Natronincolaceae</taxon>
        <taxon>Serpentinicella</taxon>
    </lineage>
</organism>
<protein>
    <submittedName>
        <fullName evidence="7">Putative spermidine/putrescine transport system permease protein</fullName>
    </submittedName>
</protein>
<dbReference type="Pfam" id="PF00528">
    <property type="entry name" value="BPD_transp_1"/>
    <property type="match status" value="1"/>
</dbReference>
<dbReference type="AlphaFoldDB" id="A0A4R2TJR4"/>
<sequence>MKNQTPYFLLLPMILLGLLFLLGIGNALVQSFGYIPAFDMMDFTLRYYEEILQKPVFIDSIRVSFVIALVSSVLAIVLGVLLCAVLVYTGNVRGKVLQIIKLPILIPHTIVALFIITILSQNGLLARIMYALGLLDTQGDFPTLLFSTNNVGIIIAYLWKEIPFVAYFVLALMASINTTLGEAAENLGASRLKTFFYITLPLCMPAIKKAFLIIFAFSFGAYEIPFLLGPTLPKALPVQAYVEYMHPDLRHRPYAMAMNSIMLLITLAMAVFYYWMVRKNIFQTGGDKDDI</sequence>
<dbReference type="RefSeq" id="WP_330615936.1">
    <property type="nucleotide sequence ID" value="NZ_CP058648.1"/>
</dbReference>
<comment type="caution">
    <text evidence="7">The sequence shown here is derived from an EMBL/GenBank/DDBJ whole genome shotgun (WGS) entry which is preliminary data.</text>
</comment>
<keyword evidence="5" id="KW-0813">Transport</keyword>
<dbReference type="CDD" id="cd06261">
    <property type="entry name" value="TM_PBP2"/>
    <property type="match status" value="1"/>
</dbReference>
<dbReference type="InterPro" id="IPR035906">
    <property type="entry name" value="MetI-like_sf"/>
</dbReference>
<evidence type="ECO:0000259" key="6">
    <source>
        <dbReference type="PROSITE" id="PS50928"/>
    </source>
</evidence>
<dbReference type="PANTHER" id="PTHR43759:SF1">
    <property type="entry name" value="GLUCOSE IMPORT SYSTEM PERMEASE PROTEIN GLCT"/>
    <property type="match status" value="1"/>
</dbReference>
<feature type="transmembrane region" description="Helical" evidence="5">
    <location>
        <begin position="110"/>
        <end position="132"/>
    </location>
</feature>
<feature type="transmembrane region" description="Helical" evidence="5">
    <location>
        <begin position="195"/>
        <end position="222"/>
    </location>
</feature>
<feature type="transmembrane region" description="Helical" evidence="5">
    <location>
        <begin position="152"/>
        <end position="174"/>
    </location>
</feature>
<keyword evidence="4 5" id="KW-0472">Membrane</keyword>
<accession>A0A4R2TJR4</accession>
<feature type="transmembrane region" description="Helical" evidence="5">
    <location>
        <begin position="65"/>
        <end position="89"/>
    </location>
</feature>
<keyword evidence="3 5" id="KW-1133">Transmembrane helix</keyword>
<evidence type="ECO:0000256" key="4">
    <source>
        <dbReference type="ARBA" id="ARBA00023136"/>
    </source>
</evidence>
<evidence type="ECO:0000256" key="5">
    <source>
        <dbReference type="RuleBase" id="RU363032"/>
    </source>
</evidence>
<gene>
    <name evidence="7" type="ORF">EDD79_10146</name>
</gene>
<dbReference type="Proteomes" id="UP000295504">
    <property type="component" value="Unassembled WGS sequence"/>
</dbReference>
<evidence type="ECO:0000313" key="7">
    <source>
        <dbReference type="EMBL" id="TCQ02592.1"/>
    </source>
</evidence>
<dbReference type="PANTHER" id="PTHR43759">
    <property type="entry name" value="TREHALOSE TRANSPORT SYSTEM PERMEASE PROTEIN SUGA"/>
    <property type="match status" value="1"/>
</dbReference>